<accession>A0A9P6TAH5</accession>
<evidence type="ECO:0000256" key="2">
    <source>
        <dbReference type="ARBA" id="ARBA00022837"/>
    </source>
</evidence>
<dbReference type="SUPFAM" id="SSF47473">
    <property type="entry name" value="EF-hand"/>
    <property type="match status" value="1"/>
</dbReference>
<keyword evidence="1" id="KW-0732">Signal</keyword>
<keyword evidence="5" id="KW-1185">Reference proteome</keyword>
<dbReference type="Gene3D" id="1.10.238.10">
    <property type="entry name" value="EF-hand"/>
    <property type="match status" value="1"/>
</dbReference>
<proteinExistence type="predicted"/>
<dbReference type="PANTHER" id="PTHR19237">
    <property type="entry name" value="NUCLEOBINDIN"/>
    <property type="match status" value="1"/>
</dbReference>
<evidence type="ECO:0000313" key="4">
    <source>
        <dbReference type="EMBL" id="KAG0144625.1"/>
    </source>
</evidence>
<dbReference type="GO" id="GO:0070062">
    <property type="term" value="C:extracellular exosome"/>
    <property type="evidence" value="ECO:0007669"/>
    <property type="project" value="TreeGrafter"/>
</dbReference>
<feature type="domain" description="EF-hand" evidence="3">
    <location>
        <begin position="98"/>
        <end position="133"/>
    </location>
</feature>
<keyword evidence="2" id="KW-0106">Calcium</keyword>
<dbReference type="InterPro" id="IPR011992">
    <property type="entry name" value="EF-hand-dom_pair"/>
</dbReference>
<dbReference type="OrthoDB" id="289247at2759"/>
<dbReference type="GO" id="GO:0005509">
    <property type="term" value="F:calcium ion binding"/>
    <property type="evidence" value="ECO:0007669"/>
    <property type="project" value="InterPro"/>
</dbReference>
<dbReference type="PROSITE" id="PS50222">
    <property type="entry name" value="EF_HAND_2"/>
    <property type="match status" value="1"/>
</dbReference>
<evidence type="ECO:0000259" key="3">
    <source>
        <dbReference type="PROSITE" id="PS50222"/>
    </source>
</evidence>
<evidence type="ECO:0000313" key="5">
    <source>
        <dbReference type="Proteomes" id="UP000886653"/>
    </source>
</evidence>
<dbReference type="GO" id="GO:0005793">
    <property type="term" value="C:endoplasmic reticulum-Golgi intermediate compartment"/>
    <property type="evidence" value="ECO:0007669"/>
    <property type="project" value="TreeGrafter"/>
</dbReference>
<dbReference type="EMBL" id="MU167292">
    <property type="protein sequence ID" value="KAG0144625.1"/>
    <property type="molecule type" value="Genomic_DNA"/>
</dbReference>
<dbReference type="AlphaFoldDB" id="A0A9P6TAH5"/>
<reference evidence="4" key="1">
    <citation type="submission" date="2013-11" db="EMBL/GenBank/DDBJ databases">
        <title>Genome sequence of the fusiform rust pathogen reveals effectors for host alternation and coevolution with pine.</title>
        <authorList>
            <consortium name="DOE Joint Genome Institute"/>
            <person name="Smith K."/>
            <person name="Pendleton A."/>
            <person name="Kubisiak T."/>
            <person name="Anderson C."/>
            <person name="Salamov A."/>
            <person name="Aerts A."/>
            <person name="Riley R."/>
            <person name="Clum A."/>
            <person name="Lindquist E."/>
            <person name="Ence D."/>
            <person name="Campbell M."/>
            <person name="Kronenberg Z."/>
            <person name="Feau N."/>
            <person name="Dhillon B."/>
            <person name="Hamelin R."/>
            <person name="Burleigh J."/>
            <person name="Smith J."/>
            <person name="Yandell M."/>
            <person name="Nelson C."/>
            <person name="Grigoriev I."/>
            <person name="Davis J."/>
        </authorList>
    </citation>
    <scope>NUCLEOTIDE SEQUENCE</scope>
    <source>
        <strain evidence="4">G11</strain>
    </source>
</reference>
<dbReference type="InterPro" id="IPR002048">
    <property type="entry name" value="EF_hand_dom"/>
</dbReference>
<dbReference type="Pfam" id="PF13499">
    <property type="entry name" value="EF-hand_7"/>
    <property type="match status" value="1"/>
</dbReference>
<dbReference type="PROSITE" id="PS00018">
    <property type="entry name" value="EF_HAND_1"/>
    <property type="match status" value="2"/>
</dbReference>
<comment type="caution">
    <text evidence="4">The sequence shown here is derived from an EMBL/GenBank/DDBJ whole genome shotgun (WGS) entry which is preliminary data.</text>
</comment>
<protein>
    <recommendedName>
        <fullName evidence="3">EF-hand domain-containing protein</fullName>
    </recommendedName>
</protein>
<sequence>MKLVGSHPPFPLFFAWLSLQPFSGRTHDSHGLDSKKDFLSAHMDSEHHIQGFDMASAFHLHDLNRDNILEAEEILKLYGVDHETALDQSESVKHHDSKAERILREVMNRLDVNKDGIITKTEFVSVTEKEGLPQFPDIPGLGHHYDEEGEYFLHHEETFHSTPETQTEESYQHEEDLRHFAHHEEIEAKEDELDRIAQGLPESQQTIAFKVQSAAHAAAEAERLARSEAARAQALKYGDLRREAERRGDWGKDGLGFRRPRDQADRLRKNVPYKYKWKKSIWGEL</sequence>
<dbReference type="InterPro" id="IPR018247">
    <property type="entry name" value="EF_Hand_1_Ca_BS"/>
</dbReference>
<dbReference type="InterPro" id="IPR040250">
    <property type="entry name" value="Nucleobindin"/>
</dbReference>
<dbReference type="PANTHER" id="PTHR19237:SF20">
    <property type="entry name" value="NUCLEOBINDIN 1"/>
    <property type="match status" value="1"/>
</dbReference>
<name>A0A9P6TAH5_9BASI</name>
<dbReference type="Proteomes" id="UP000886653">
    <property type="component" value="Unassembled WGS sequence"/>
</dbReference>
<gene>
    <name evidence="4" type="ORF">CROQUDRAFT_47056</name>
</gene>
<evidence type="ECO:0000256" key="1">
    <source>
        <dbReference type="ARBA" id="ARBA00022729"/>
    </source>
</evidence>
<organism evidence="4 5">
    <name type="scientific">Cronartium quercuum f. sp. fusiforme G11</name>
    <dbReference type="NCBI Taxonomy" id="708437"/>
    <lineage>
        <taxon>Eukaryota</taxon>
        <taxon>Fungi</taxon>
        <taxon>Dikarya</taxon>
        <taxon>Basidiomycota</taxon>
        <taxon>Pucciniomycotina</taxon>
        <taxon>Pucciniomycetes</taxon>
        <taxon>Pucciniales</taxon>
        <taxon>Coleosporiaceae</taxon>
        <taxon>Cronartium</taxon>
    </lineage>
</organism>